<dbReference type="EMBL" id="HACA01015487">
    <property type="protein sequence ID" value="CDW32848.1"/>
    <property type="molecule type" value="Transcribed_RNA"/>
</dbReference>
<dbReference type="InterPro" id="IPR036397">
    <property type="entry name" value="RNaseH_sf"/>
</dbReference>
<sequence length="84" mass="9175">MIIKKGQGGVLYKTSGAKNSPGVVASNGKKKIGQEAYYKVLKITILPWLRATYPGDNYIWTQGGVSSHTSAKCQKYCVDNMADF</sequence>
<dbReference type="Gene3D" id="3.30.420.10">
    <property type="entry name" value="Ribonuclease H-like superfamily/Ribonuclease H"/>
    <property type="match status" value="1"/>
</dbReference>
<name>A0A0K2U3T3_LEPSM</name>
<evidence type="ECO:0000313" key="1">
    <source>
        <dbReference type="EMBL" id="CDW32848.1"/>
    </source>
</evidence>
<dbReference type="AlphaFoldDB" id="A0A0K2U3T3"/>
<accession>A0A0K2U3T3</accession>
<organism evidence="1">
    <name type="scientific">Lepeophtheirus salmonis</name>
    <name type="common">Salmon louse</name>
    <name type="synonym">Caligus salmonis</name>
    <dbReference type="NCBI Taxonomy" id="72036"/>
    <lineage>
        <taxon>Eukaryota</taxon>
        <taxon>Metazoa</taxon>
        <taxon>Ecdysozoa</taxon>
        <taxon>Arthropoda</taxon>
        <taxon>Crustacea</taxon>
        <taxon>Multicrustacea</taxon>
        <taxon>Hexanauplia</taxon>
        <taxon>Copepoda</taxon>
        <taxon>Siphonostomatoida</taxon>
        <taxon>Caligidae</taxon>
        <taxon>Lepeophtheirus</taxon>
    </lineage>
</organism>
<protein>
    <submittedName>
        <fullName evidence="1">Uncharacterized protein</fullName>
    </submittedName>
</protein>
<proteinExistence type="predicted"/>
<reference evidence="1" key="1">
    <citation type="submission" date="2014-05" db="EMBL/GenBank/DDBJ databases">
        <authorList>
            <person name="Chronopoulou M."/>
        </authorList>
    </citation>
    <scope>NUCLEOTIDE SEQUENCE</scope>
    <source>
        <tissue evidence="1">Whole organism</tissue>
    </source>
</reference>
<dbReference type="GO" id="GO:0003676">
    <property type="term" value="F:nucleic acid binding"/>
    <property type="evidence" value="ECO:0007669"/>
    <property type="project" value="InterPro"/>
</dbReference>